<comment type="caution">
    <text evidence="2">The sequence shown here is derived from an EMBL/GenBank/DDBJ whole genome shotgun (WGS) entry which is preliminary data.</text>
</comment>
<reference evidence="3" key="1">
    <citation type="submission" date="2015-07" db="EMBL/GenBank/DDBJ databases">
        <title>Fjat-10036 dsm4.</title>
        <authorList>
            <person name="Liu B."/>
            <person name="Wang J."/>
            <person name="Zhu Y."/>
            <person name="Liu G."/>
            <person name="Chen Q."/>
            <person name="Chen Z."/>
            <person name="Lan J."/>
            <person name="Che J."/>
            <person name="Ge C."/>
            <person name="Shi H."/>
            <person name="Pan Z."/>
            <person name="Liu X."/>
        </authorList>
    </citation>
    <scope>NUCLEOTIDE SEQUENCE [LARGE SCALE GENOMIC DNA]</scope>
    <source>
        <strain evidence="3">DSM 4</strain>
    </source>
</reference>
<dbReference type="EMBL" id="LGUF01000007">
    <property type="protein sequence ID" value="KON88446.1"/>
    <property type="molecule type" value="Genomic_DNA"/>
</dbReference>
<evidence type="ECO:0000256" key="1">
    <source>
        <dbReference type="SAM" id="Phobius"/>
    </source>
</evidence>
<keyword evidence="1" id="KW-1133">Transmembrane helix</keyword>
<keyword evidence="3" id="KW-1185">Reference proteome</keyword>
<proteinExistence type="predicted"/>
<dbReference type="Gene3D" id="2.60.40.420">
    <property type="entry name" value="Cupredoxins - blue copper proteins"/>
    <property type="match status" value="1"/>
</dbReference>
<evidence type="ECO:0000313" key="2">
    <source>
        <dbReference type="EMBL" id="KON88446.1"/>
    </source>
</evidence>
<keyword evidence="1" id="KW-0812">Transmembrane</keyword>
<evidence type="ECO:0008006" key="4">
    <source>
        <dbReference type="Google" id="ProtNLM"/>
    </source>
</evidence>
<dbReference type="Proteomes" id="UP000037109">
    <property type="component" value="Unassembled WGS sequence"/>
</dbReference>
<organism evidence="2 3">
    <name type="scientific">Sporosarcina globispora</name>
    <name type="common">Bacillus globisporus</name>
    <dbReference type="NCBI Taxonomy" id="1459"/>
    <lineage>
        <taxon>Bacteria</taxon>
        <taxon>Bacillati</taxon>
        <taxon>Bacillota</taxon>
        <taxon>Bacilli</taxon>
        <taxon>Bacillales</taxon>
        <taxon>Caryophanaceae</taxon>
        <taxon>Sporosarcina</taxon>
    </lineage>
</organism>
<dbReference type="PATRIC" id="fig|1459.3.peg.3857"/>
<dbReference type="OrthoDB" id="9773354at2"/>
<feature type="transmembrane region" description="Helical" evidence="1">
    <location>
        <begin position="12"/>
        <end position="30"/>
    </location>
</feature>
<keyword evidence="1" id="KW-0472">Membrane</keyword>
<protein>
    <recommendedName>
        <fullName evidence="4">EfeO-type cupredoxin-like domain-containing protein</fullName>
    </recommendedName>
</protein>
<dbReference type="AlphaFoldDB" id="A0A0M0GGA2"/>
<name>A0A0M0GGA2_SPOGL</name>
<evidence type="ECO:0000313" key="3">
    <source>
        <dbReference type="Proteomes" id="UP000037109"/>
    </source>
</evidence>
<dbReference type="InterPro" id="IPR008972">
    <property type="entry name" value="Cupredoxin"/>
</dbReference>
<sequence length="150" mass="17006">MPFLVLKKRSIIAFVIIFTVIVSASVWFFSKSDSLTVFNQTEGEKVREIHMVTGEFKAKLPDGKEIEAYRWDPGTIFLEKGEKVNLKIWGVNGMEHPYIIEGTDIKGVVKKAEETVVPLQFEKEGVYRLVCLTHPDKDNSGPMIAYIVVD</sequence>
<accession>A0A0M0GGA2</accession>
<dbReference type="SUPFAM" id="SSF49503">
    <property type="entry name" value="Cupredoxins"/>
    <property type="match status" value="1"/>
</dbReference>
<dbReference type="RefSeq" id="WP_053435821.1">
    <property type="nucleotide sequence ID" value="NZ_LGUF01000007.1"/>
</dbReference>
<gene>
    <name evidence="2" type="ORF">AF332_17600</name>
</gene>